<feature type="signal peptide" evidence="1">
    <location>
        <begin position="1"/>
        <end position="19"/>
    </location>
</feature>
<dbReference type="EMBL" id="DRLI01000072">
    <property type="protein sequence ID" value="HHM01754.1"/>
    <property type="molecule type" value="Genomic_DNA"/>
</dbReference>
<sequence length="140" mass="15535">MRFFLAAAAIMMLLLSCKGNDLQNIDLTSGDLPALNTVTVESDSNRFVFETRAEKMNLEQSYPLEFDASRLLFIVTVTSYREGSATMTLLDAGGNKLREDDLNGNRIQTLRFTLAAAPARIDVKLEGYSGDISVVYKENQ</sequence>
<dbReference type="AlphaFoldDB" id="A0A7V5RNI6"/>
<proteinExistence type="predicted"/>
<dbReference type="Proteomes" id="UP000885771">
    <property type="component" value="Unassembled WGS sequence"/>
</dbReference>
<keyword evidence="1" id="KW-0732">Signal</keyword>
<feature type="chain" id="PRO_5030622344" evidence="1">
    <location>
        <begin position="20"/>
        <end position="140"/>
    </location>
</feature>
<gene>
    <name evidence="2" type="ORF">ENJ15_01985</name>
</gene>
<reference evidence="2" key="1">
    <citation type="journal article" date="2020" name="mSystems">
        <title>Genome- and Community-Level Interaction Insights into Carbon Utilization and Element Cycling Functions of Hydrothermarchaeota in Hydrothermal Sediment.</title>
        <authorList>
            <person name="Zhou Z."/>
            <person name="Liu Y."/>
            <person name="Xu W."/>
            <person name="Pan J."/>
            <person name="Luo Z.H."/>
            <person name="Li M."/>
        </authorList>
    </citation>
    <scope>NUCLEOTIDE SEQUENCE [LARGE SCALE GENOMIC DNA]</scope>
    <source>
        <strain evidence="2">HyVt-460</strain>
    </source>
</reference>
<dbReference type="PROSITE" id="PS51257">
    <property type="entry name" value="PROKAR_LIPOPROTEIN"/>
    <property type="match status" value="1"/>
</dbReference>
<comment type="caution">
    <text evidence="2">The sequence shown here is derived from an EMBL/GenBank/DDBJ whole genome shotgun (WGS) entry which is preliminary data.</text>
</comment>
<organism evidence="2">
    <name type="scientific">Caldithrix abyssi</name>
    <dbReference type="NCBI Taxonomy" id="187145"/>
    <lineage>
        <taxon>Bacteria</taxon>
        <taxon>Pseudomonadati</taxon>
        <taxon>Calditrichota</taxon>
        <taxon>Calditrichia</taxon>
        <taxon>Calditrichales</taxon>
        <taxon>Calditrichaceae</taxon>
        <taxon>Caldithrix</taxon>
    </lineage>
</organism>
<protein>
    <submittedName>
        <fullName evidence="2">Uncharacterized protein</fullName>
    </submittedName>
</protein>
<accession>A0A7V5RNI6</accession>
<name>A0A7V5RNI6_CALAY</name>
<evidence type="ECO:0000313" key="2">
    <source>
        <dbReference type="EMBL" id="HHM01754.1"/>
    </source>
</evidence>
<evidence type="ECO:0000256" key="1">
    <source>
        <dbReference type="SAM" id="SignalP"/>
    </source>
</evidence>